<dbReference type="CDD" id="cd03884">
    <property type="entry name" value="M20_bAS"/>
    <property type="match status" value="1"/>
</dbReference>
<evidence type="ECO:0000256" key="1">
    <source>
        <dbReference type="ARBA" id="ARBA00006153"/>
    </source>
</evidence>
<dbReference type="GO" id="GO:0016813">
    <property type="term" value="F:hydrolase activity, acting on carbon-nitrogen (but not peptide) bonds, in linear amidines"/>
    <property type="evidence" value="ECO:0007669"/>
    <property type="project" value="InterPro"/>
</dbReference>
<comment type="caution">
    <text evidence="4">The sequence shown here is derived from an EMBL/GenBank/DDBJ whole genome shotgun (WGS) entry which is preliminary data.</text>
</comment>
<organism evidence="4 5">
    <name type="scientific">Marinihelvus fidelis</name>
    <dbReference type="NCBI Taxonomy" id="2613842"/>
    <lineage>
        <taxon>Bacteria</taxon>
        <taxon>Pseudomonadati</taxon>
        <taxon>Pseudomonadota</taxon>
        <taxon>Gammaproteobacteria</taxon>
        <taxon>Chromatiales</taxon>
        <taxon>Wenzhouxiangellaceae</taxon>
        <taxon>Marinihelvus</taxon>
    </lineage>
</organism>
<dbReference type="Pfam" id="PF01546">
    <property type="entry name" value="Peptidase_M20"/>
    <property type="match status" value="1"/>
</dbReference>
<dbReference type="GO" id="GO:0046872">
    <property type="term" value="F:metal ion binding"/>
    <property type="evidence" value="ECO:0007669"/>
    <property type="project" value="UniProtKB-KW"/>
</dbReference>
<dbReference type="PIRSF" id="PIRSF001235">
    <property type="entry name" value="Amidase_carbamoylase"/>
    <property type="match status" value="1"/>
</dbReference>
<keyword evidence="3" id="KW-0479">Metal-binding</keyword>
<feature type="binding site" evidence="3">
    <location>
        <position position="107"/>
    </location>
    <ligand>
        <name>Zn(2+)</name>
        <dbReference type="ChEBI" id="CHEBI:29105"/>
        <label>2</label>
    </ligand>
</feature>
<protein>
    <submittedName>
        <fullName evidence="4">Zn-dependent hydrolase</fullName>
    </submittedName>
</protein>
<dbReference type="NCBIfam" id="TIGR01879">
    <property type="entry name" value="hydantase"/>
    <property type="match status" value="1"/>
</dbReference>
<evidence type="ECO:0000256" key="3">
    <source>
        <dbReference type="PIRSR" id="PIRSR001235-1"/>
    </source>
</evidence>
<dbReference type="SUPFAM" id="SSF55031">
    <property type="entry name" value="Bacterial exopeptidase dimerisation domain"/>
    <property type="match status" value="1"/>
</dbReference>
<dbReference type="InterPro" id="IPR010158">
    <property type="entry name" value="Amidase_Cbmase"/>
</dbReference>
<dbReference type="EMBL" id="VYXP01000002">
    <property type="protein sequence ID" value="KAA9133267.1"/>
    <property type="molecule type" value="Genomic_DNA"/>
</dbReference>
<proteinExistence type="inferred from homology"/>
<dbReference type="SUPFAM" id="SSF53187">
    <property type="entry name" value="Zn-dependent exopeptidases"/>
    <property type="match status" value="1"/>
</dbReference>
<dbReference type="PANTHER" id="PTHR32494">
    <property type="entry name" value="ALLANTOATE DEIMINASE-RELATED"/>
    <property type="match status" value="1"/>
</dbReference>
<feature type="binding site" evidence="3">
    <location>
        <position position="205"/>
    </location>
    <ligand>
        <name>Zn(2+)</name>
        <dbReference type="ChEBI" id="CHEBI:29105"/>
        <label>1</label>
    </ligand>
</feature>
<evidence type="ECO:0000313" key="4">
    <source>
        <dbReference type="EMBL" id="KAA9133267.1"/>
    </source>
</evidence>
<gene>
    <name evidence="4" type="ORF">F3N42_02630</name>
</gene>
<dbReference type="RefSeq" id="WP_150862825.1">
    <property type="nucleotide sequence ID" value="NZ_VYXP01000002.1"/>
</dbReference>
<dbReference type="Proteomes" id="UP000325372">
    <property type="component" value="Unassembled WGS sequence"/>
</dbReference>
<reference evidence="4 5" key="1">
    <citation type="submission" date="2019-09" db="EMBL/GenBank/DDBJ databases">
        <title>Wenzhouxiangella sp. Genome sequencing and assembly.</title>
        <authorList>
            <person name="Zhang R."/>
        </authorList>
    </citation>
    <scope>NUCLEOTIDE SEQUENCE [LARGE SCALE GENOMIC DNA]</scope>
    <source>
        <strain evidence="4 5">W260</strain>
    </source>
</reference>
<feature type="binding site" evidence="3">
    <location>
        <position position="107"/>
    </location>
    <ligand>
        <name>Zn(2+)</name>
        <dbReference type="ChEBI" id="CHEBI:29105"/>
        <label>1</label>
    </ligand>
</feature>
<sequence length="428" mass="46179">MTEERRAHDLPEGLPPTPDIDIDRLKATLLKLAEFGYDDSVNAVSRLGFGEADMAARRWLMELMEAEGFSARMDGAGNVYGRLGPKEKASVTMGSHLDSVPSSGIFDGALGVITALEILRTFKAAGIEPNWPLELVATSEEEGRFGGMLGAQAISGDVTPEFLMGAHDADGNRLADAMTAAGLPPLGALEARRPPSSMRAFIELHIEQGPVLDTVGKTIGVVESISGVWKWIIHLRGKADHAGTAPMDMRSDAFMGLADFAHAIPRIIDEHGTDKSRLTVGKVELKPGNPHTIPGEAIFTLVGRDSDAQVMRELQDACNRSLSAIARRHGLRFEYEQVSWLDPMDCSGRITDLFDTLAARRGLSYQRMPSGAGHDTQFLTRITDAGMIFVPSVGGVSHAPDELTHWEDIETGAQLLADAAWILAHEPG</sequence>
<comment type="cofactor">
    <cofactor evidence="3">
        <name>Zn(2+)</name>
        <dbReference type="ChEBI" id="CHEBI:29105"/>
    </cofactor>
    <text evidence="3">Binds 2 Zn(2+) ions per subunit.</text>
</comment>
<dbReference type="Gene3D" id="3.30.70.360">
    <property type="match status" value="1"/>
</dbReference>
<dbReference type="Gene3D" id="3.40.630.10">
    <property type="entry name" value="Zn peptidases"/>
    <property type="match status" value="1"/>
</dbReference>
<feature type="binding site" evidence="3">
    <location>
        <position position="398"/>
    </location>
    <ligand>
        <name>Zn(2+)</name>
        <dbReference type="ChEBI" id="CHEBI:29105"/>
        <label>2</label>
    </ligand>
</feature>
<evidence type="ECO:0000313" key="5">
    <source>
        <dbReference type="Proteomes" id="UP000325372"/>
    </source>
</evidence>
<evidence type="ECO:0000256" key="2">
    <source>
        <dbReference type="ARBA" id="ARBA00022801"/>
    </source>
</evidence>
<keyword evidence="3" id="KW-0862">Zinc</keyword>
<feature type="binding site" evidence="3">
    <location>
        <position position="96"/>
    </location>
    <ligand>
        <name>Zn(2+)</name>
        <dbReference type="ChEBI" id="CHEBI:29105"/>
        <label>1</label>
    </ligand>
</feature>
<dbReference type="NCBIfam" id="NF006771">
    <property type="entry name" value="PRK09290.1-5"/>
    <property type="match status" value="1"/>
</dbReference>
<keyword evidence="2 4" id="KW-0378">Hydrolase</keyword>
<dbReference type="InterPro" id="IPR036264">
    <property type="entry name" value="Bact_exopeptidase_dim_dom"/>
</dbReference>
<dbReference type="PANTHER" id="PTHR32494:SF5">
    <property type="entry name" value="ALLANTOATE AMIDOHYDROLASE"/>
    <property type="match status" value="1"/>
</dbReference>
<accession>A0A5N0TGK6</accession>
<feature type="binding site" evidence="3">
    <location>
        <position position="142"/>
    </location>
    <ligand>
        <name>Zn(2+)</name>
        <dbReference type="ChEBI" id="CHEBI:29105"/>
        <label>2</label>
    </ligand>
</feature>
<comment type="similarity">
    <text evidence="1">Belongs to the peptidase M20 family.</text>
</comment>
<dbReference type="InterPro" id="IPR002933">
    <property type="entry name" value="Peptidase_M20"/>
</dbReference>
<keyword evidence="5" id="KW-1185">Reference proteome</keyword>
<name>A0A5N0TGK6_9GAMM</name>
<dbReference type="AlphaFoldDB" id="A0A5N0TGK6"/>